<feature type="transmembrane region" description="Helical" evidence="7">
    <location>
        <begin position="216"/>
        <end position="242"/>
    </location>
</feature>
<feature type="transmembrane region" description="Helical" evidence="7">
    <location>
        <begin position="41"/>
        <end position="64"/>
    </location>
</feature>
<organism evidence="9 10">
    <name type="scientific">Aspergillus ibericus CBS 121593</name>
    <dbReference type="NCBI Taxonomy" id="1448316"/>
    <lineage>
        <taxon>Eukaryota</taxon>
        <taxon>Fungi</taxon>
        <taxon>Dikarya</taxon>
        <taxon>Ascomycota</taxon>
        <taxon>Pezizomycotina</taxon>
        <taxon>Eurotiomycetes</taxon>
        <taxon>Eurotiomycetidae</taxon>
        <taxon>Eurotiales</taxon>
        <taxon>Aspergillaceae</taxon>
        <taxon>Aspergillus</taxon>
        <taxon>Aspergillus subgen. Circumdati</taxon>
    </lineage>
</organism>
<dbReference type="PANTHER" id="PTHR33048">
    <property type="entry name" value="PTH11-LIKE INTEGRAL MEMBRANE PROTEIN (AFU_ORTHOLOGUE AFUA_5G11245)"/>
    <property type="match status" value="1"/>
</dbReference>
<proteinExistence type="inferred from homology"/>
<evidence type="ECO:0000256" key="2">
    <source>
        <dbReference type="ARBA" id="ARBA00022692"/>
    </source>
</evidence>
<protein>
    <recommendedName>
        <fullName evidence="8">Rhodopsin domain-containing protein</fullName>
    </recommendedName>
</protein>
<dbReference type="PANTHER" id="PTHR33048:SF2">
    <property type="entry name" value="SRPK"/>
    <property type="match status" value="1"/>
</dbReference>
<evidence type="ECO:0000256" key="4">
    <source>
        <dbReference type="ARBA" id="ARBA00023136"/>
    </source>
</evidence>
<keyword evidence="2 7" id="KW-0812">Transmembrane</keyword>
<keyword evidence="3 7" id="KW-1133">Transmembrane helix</keyword>
<dbReference type="GO" id="GO:0016020">
    <property type="term" value="C:membrane"/>
    <property type="evidence" value="ECO:0007669"/>
    <property type="project" value="UniProtKB-SubCell"/>
</dbReference>
<feature type="transmembrane region" description="Helical" evidence="7">
    <location>
        <begin position="135"/>
        <end position="159"/>
    </location>
</feature>
<dbReference type="Proteomes" id="UP000249402">
    <property type="component" value="Unassembled WGS sequence"/>
</dbReference>
<evidence type="ECO:0000256" key="3">
    <source>
        <dbReference type="ARBA" id="ARBA00022989"/>
    </source>
</evidence>
<name>A0A395GJQ9_9EURO</name>
<keyword evidence="10" id="KW-1185">Reference proteome</keyword>
<evidence type="ECO:0000313" key="9">
    <source>
        <dbReference type="EMBL" id="RAK95604.1"/>
    </source>
</evidence>
<dbReference type="AlphaFoldDB" id="A0A395GJQ9"/>
<dbReference type="RefSeq" id="XP_025569932.1">
    <property type="nucleotide sequence ID" value="XM_025718264.1"/>
</dbReference>
<feature type="region of interest" description="Disordered" evidence="6">
    <location>
        <begin position="286"/>
        <end position="318"/>
    </location>
</feature>
<accession>A0A395GJQ9</accession>
<evidence type="ECO:0000256" key="7">
    <source>
        <dbReference type="SAM" id="Phobius"/>
    </source>
</evidence>
<dbReference type="Pfam" id="PF20684">
    <property type="entry name" value="Fung_rhodopsin"/>
    <property type="match status" value="1"/>
</dbReference>
<dbReference type="VEuPathDB" id="FungiDB:BO80DRAFT_418488"/>
<dbReference type="InterPro" id="IPR049326">
    <property type="entry name" value="Rhodopsin_dom_fungi"/>
</dbReference>
<reference evidence="9 10" key="1">
    <citation type="submission" date="2018-02" db="EMBL/GenBank/DDBJ databases">
        <title>The genomes of Aspergillus section Nigri reveals drivers in fungal speciation.</title>
        <authorList>
            <consortium name="DOE Joint Genome Institute"/>
            <person name="Vesth T.C."/>
            <person name="Nybo J."/>
            <person name="Theobald S."/>
            <person name="Brandl J."/>
            <person name="Frisvad J.C."/>
            <person name="Nielsen K.F."/>
            <person name="Lyhne E.K."/>
            <person name="Kogle M.E."/>
            <person name="Kuo A."/>
            <person name="Riley R."/>
            <person name="Clum A."/>
            <person name="Nolan M."/>
            <person name="Lipzen A."/>
            <person name="Salamov A."/>
            <person name="Henrissat B."/>
            <person name="Wiebenga A."/>
            <person name="De vries R.P."/>
            <person name="Grigoriev I.V."/>
            <person name="Mortensen U.H."/>
            <person name="Andersen M.R."/>
            <person name="Baker S.E."/>
        </authorList>
    </citation>
    <scope>NUCLEOTIDE SEQUENCE [LARGE SCALE GENOMIC DNA]</scope>
    <source>
        <strain evidence="9 10">CBS 121593</strain>
    </source>
</reference>
<evidence type="ECO:0000256" key="6">
    <source>
        <dbReference type="SAM" id="MobiDB-lite"/>
    </source>
</evidence>
<dbReference type="OrthoDB" id="2988756at2759"/>
<feature type="domain" description="Rhodopsin" evidence="8">
    <location>
        <begin position="22"/>
        <end position="274"/>
    </location>
</feature>
<feature type="transmembrane region" description="Helical" evidence="7">
    <location>
        <begin position="179"/>
        <end position="204"/>
    </location>
</feature>
<sequence length="381" mass="41482">MADDFVIEAFTLLAIAITAIIFRVVARWVTAGPKNLMLDDYLMPVAGVVYGLETGAAYCVSAWWMGLANNSMTAAERAALSPSSHEYHLRVGGSKTQVLGWSLYTTLLWLLKTCMAVFYSRLTAGLINMHLRIRIAYLVIGVTYIAVILSILLGCHPLHKNWQINPDPGNYCQPAVSHIDVYVTVTLNVATDLYLISIPFPILFKARLPWREKLELIVLFSGGFFVMAAGILRCVLIVTAGANGAAQAGRWACRETFVAMIIGNIPMIYPLCRRLARRAGLYISTKGGASSQSYPLSEGTGDLHSSENSKNRRRKFRHPLSLPDTQWGTVSDEVGMLATVREWEGVGVGDGGSVSVDGRSGRSVGDAGGGIKVVRETIVSR</sequence>
<comment type="similarity">
    <text evidence="5">Belongs to the SAT4 family.</text>
</comment>
<feature type="transmembrane region" description="Helical" evidence="7">
    <location>
        <begin position="101"/>
        <end position="123"/>
    </location>
</feature>
<evidence type="ECO:0000259" key="8">
    <source>
        <dbReference type="Pfam" id="PF20684"/>
    </source>
</evidence>
<comment type="subcellular location">
    <subcellularLocation>
        <location evidence="1">Membrane</location>
        <topology evidence="1">Multi-pass membrane protein</topology>
    </subcellularLocation>
</comment>
<dbReference type="GeneID" id="37223129"/>
<keyword evidence="4 7" id="KW-0472">Membrane</keyword>
<evidence type="ECO:0000256" key="5">
    <source>
        <dbReference type="ARBA" id="ARBA00038359"/>
    </source>
</evidence>
<dbReference type="STRING" id="1448316.A0A395GJQ9"/>
<feature type="transmembrane region" description="Helical" evidence="7">
    <location>
        <begin position="6"/>
        <end position="29"/>
    </location>
</feature>
<dbReference type="InterPro" id="IPR052337">
    <property type="entry name" value="SAT4-like"/>
</dbReference>
<evidence type="ECO:0000256" key="1">
    <source>
        <dbReference type="ARBA" id="ARBA00004141"/>
    </source>
</evidence>
<feature type="transmembrane region" description="Helical" evidence="7">
    <location>
        <begin position="248"/>
        <end position="269"/>
    </location>
</feature>
<evidence type="ECO:0000313" key="10">
    <source>
        <dbReference type="Proteomes" id="UP000249402"/>
    </source>
</evidence>
<gene>
    <name evidence="9" type="ORF">BO80DRAFT_418488</name>
</gene>
<dbReference type="EMBL" id="KZ824488">
    <property type="protein sequence ID" value="RAK95604.1"/>
    <property type="molecule type" value="Genomic_DNA"/>
</dbReference>